<evidence type="ECO:0000313" key="10">
    <source>
        <dbReference type="Ensembl" id="ENSOANP00000030365.2"/>
    </source>
</evidence>
<reference evidence="10" key="1">
    <citation type="submission" date="2025-08" db="UniProtKB">
        <authorList>
            <consortium name="Ensembl"/>
        </authorList>
    </citation>
    <scope>IDENTIFICATION</scope>
    <source>
        <strain evidence="10">Glennie</strain>
    </source>
</reference>
<evidence type="ECO:0000256" key="2">
    <source>
        <dbReference type="ARBA" id="ARBA00004389"/>
    </source>
</evidence>
<dbReference type="GeneTree" id="ENSGT00650000093438"/>
<dbReference type="eggNOG" id="ENOG502RYQM">
    <property type="taxonomic scope" value="Eukaryota"/>
</dbReference>
<reference evidence="10" key="2">
    <citation type="submission" date="2025-09" db="UniProtKB">
        <authorList>
            <consortium name="Ensembl"/>
        </authorList>
    </citation>
    <scope>IDENTIFICATION</scope>
    <source>
        <strain evidence="10">Glennie</strain>
    </source>
</reference>
<dbReference type="CTD" id="112609"/>
<evidence type="ECO:0000256" key="6">
    <source>
        <dbReference type="ARBA" id="ARBA00022824"/>
    </source>
</evidence>
<evidence type="ECO:0000256" key="8">
    <source>
        <dbReference type="ARBA" id="ARBA00023136"/>
    </source>
</evidence>
<dbReference type="RefSeq" id="XP_028903035.1">
    <property type="nucleotide sequence ID" value="XM_029047202.2"/>
</dbReference>
<dbReference type="GeneID" id="100093075"/>
<keyword evidence="6" id="KW-0256">Endoplasmic reticulum</keyword>
<keyword evidence="4" id="KW-1003">Cell membrane</keyword>
<dbReference type="GO" id="GO:0072659">
    <property type="term" value="P:protein localization to plasma membrane"/>
    <property type="evidence" value="ECO:0000318"/>
    <property type="project" value="GO_Central"/>
</dbReference>
<feature type="transmembrane region" description="Helical" evidence="9">
    <location>
        <begin position="43"/>
        <end position="67"/>
    </location>
</feature>
<evidence type="ECO:0000256" key="4">
    <source>
        <dbReference type="ARBA" id="ARBA00022475"/>
    </source>
</evidence>
<gene>
    <name evidence="10" type="primary">MRAP2</name>
</gene>
<dbReference type="Ensembl" id="ENSOANT00000039604.2">
    <property type="protein sequence ID" value="ENSOANP00000030365.2"/>
    <property type="gene ID" value="ENSOANG00000029661.2"/>
</dbReference>
<dbReference type="GO" id="GO:0030545">
    <property type="term" value="F:signaling receptor regulator activity"/>
    <property type="evidence" value="ECO:0000318"/>
    <property type="project" value="GO_Central"/>
</dbReference>
<organism evidence="10 11">
    <name type="scientific">Ornithorhynchus anatinus</name>
    <name type="common">Duckbill platypus</name>
    <dbReference type="NCBI Taxonomy" id="9258"/>
    <lineage>
        <taxon>Eukaryota</taxon>
        <taxon>Metazoa</taxon>
        <taxon>Chordata</taxon>
        <taxon>Craniata</taxon>
        <taxon>Vertebrata</taxon>
        <taxon>Euteleostomi</taxon>
        <taxon>Mammalia</taxon>
        <taxon>Monotremata</taxon>
        <taxon>Ornithorhynchidae</taxon>
        <taxon>Ornithorhynchus</taxon>
    </lineage>
</organism>
<dbReference type="GO" id="GO:0070996">
    <property type="term" value="F:type 1 melanocortin receptor binding"/>
    <property type="evidence" value="ECO:0000318"/>
    <property type="project" value="GO_Central"/>
</dbReference>
<dbReference type="GO" id="GO:0005886">
    <property type="term" value="C:plasma membrane"/>
    <property type="evidence" value="ECO:0000318"/>
    <property type="project" value="GO_Central"/>
</dbReference>
<comment type="subcellular location">
    <subcellularLocation>
        <location evidence="1">Cell membrane</location>
        <topology evidence="1">Single-pass membrane protein</topology>
    </subcellularLocation>
    <subcellularLocation>
        <location evidence="2">Endoplasmic reticulum membrane</location>
        <topology evidence="2">Single-pass membrane protein</topology>
    </subcellularLocation>
</comment>
<evidence type="ECO:0000256" key="5">
    <source>
        <dbReference type="ARBA" id="ARBA00022692"/>
    </source>
</evidence>
<evidence type="ECO:0000256" key="1">
    <source>
        <dbReference type="ARBA" id="ARBA00004162"/>
    </source>
</evidence>
<comment type="similarity">
    <text evidence="3">Belongs to the MRAP family.</text>
</comment>
<dbReference type="GO" id="GO:0031781">
    <property type="term" value="F:type 3 melanocortin receptor binding"/>
    <property type="evidence" value="ECO:0000318"/>
    <property type="project" value="GO_Central"/>
</dbReference>
<dbReference type="GO" id="GO:0106071">
    <property type="term" value="P:positive regulation of adenylate cyclase-activating G protein-coupled receptor signaling pathway"/>
    <property type="evidence" value="ECO:0007669"/>
    <property type="project" value="Ensembl"/>
</dbReference>
<dbReference type="RefSeq" id="XP_028903032.1">
    <property type="nucleotide sequence ID" value="XM_029047199.2"/>
</dbReference>
<keyword evidence="7 9" id="KW-1133">Transmembrane helix</keyword>
<protein>
    <submittedName>
        <fullName evidence="10">Melanocortin 2 receptor accessory protein 2</fullName>
    </submittedName>
</protein>
<dbReference type="GO" id="GO:0106072">
    <property type="term" value="P:negative regulation of adenylate cyclase-activating G protein-coupled receptor signaling pathway"/>
    <property type="evidence" value="ECO:0007669"/>
    <property type="project" value="Ensembl"/>
</dbReference>
<keyword evidence="8 9" id="KW-0472">Membrane</keyword>
<dbReference type="GO" id="GO:0031780">
    <property type="term" value="F:corticotropin hormone receptor binding"/>
    <property type="evidence" value="ECO:0000318"/>
    <property type="project" value="GO_Central"/>
</dbReference>
<dbReference type="GO" id="GO:0106070">
    <property type="term" value="P:regulation of adenylate cyclase-activating G protein-coupled receptor signaling pathway"/>
    <property type="evidence" value="ECO:0000318"/>
    <property type="project" value="GO_Central"/>
</dbReference>
<evidence type="ECO:0000256" key="7">
    <source>
        <dbReference type="ARBA" id="ARBA00022989"/>
    </source>
</evidence>
<dbReference type="KEGG" id="oaa:100093075"/>
<dbReference type="Pfam" id="PF15183">
    <property type="entry name" value="MRAP"/>
    <property type="match status" value="1"/>
</dbReference>
<evidence type="ECO:0000256" key="3">
    <source>
        <dbReference type="ARBA" id="ARBA00010063"/>
    </source>
</evidence>
<dbReference type="GO" id="GO:0042802">
    <property type="term" value="F:identical protein binding"/>
    <property type="evidence" value="ECO:0007669"/>
    <property type="project" value="Ensembl"/>
</dbReference>
<dbReference type="Proteomes" id="UP000002279">
    <property type="component" value="Unplaced"/>
</dbReference>
<name>K7EA08_ORNAN</name>
<dbReference type="InterPro" id="IPR028111">
    <property type="entry name" value="MRAP"/>
</dbReference>
<dbReference type="GO" id="GO:0097009">
    <property type="term" value="P:energy homeostasis"/>
    <property type="evidence" value="ECO:0007669"/>
    <property type="project" value="Ensembl"/>
</dbReference>
<keyword evidence="11" id="KW-1185">Reference proteome</keyword>
<dbReference type="GO" id="GO:0031782">
    <property type="term" value="F:type 4 melanocortin receptor binding"/>
    <property type="evidence" value="ECO:0000318"/>
    <property type="project" value="GO_Central"/>
</dbReference>
<evidence type="ECO:0000256" key="9">
    <source>
        <dbReference type="SAM" id="Phobius"/>
    </source>
</evidence>
<dbReference type="GO" id="GO:0007631">
    <property type="term" value="P:feeding behavior"/>
    <property type="evidence" value="ECO:0007669"/>
    <property type="project" value="Ensembl"/>
</dbReference>
<dbReference type="GO" id="GO:0005789">
    <property type="term" value="C:endoplasmic reticulum membrane"/>
    <property type="evidence" value="ECO:0007669"/>
    <property type="project" value="UniProtKB-SubCell"/>
</dbReference>
<dbReference type="AlphaFoldDB" id="K7EA08"/>
<dbReference type="InParanoid" id="K7EA08"/>
<dbReference type="OrthoDB" id="9904651at2759"/>
<dbReference type="PANTHER" id="PTHR28675:SF1">
    <property type="entry name" value="MELANOCORTIN-2 RECEPTOR ACCESSORY PROTEIN 2"/>
    <property type="match status" value="1"/>
</dbReference>
<dbReference type="GO" id="GO:0006112">
    <property type="term" value="P:energy reserve metabolic process"/>
    <property type="evidence" value="ECO:0007669"/>
    <property type="project" value="Ensembl"/>
</dbReference>
<sequence>MSVHGVISNRTSQPSSPPSDYTWEYEYYEIGPVSFEGLKAHRYSIVIGFWVGLAVFVIFMFFVLMLLTKTGAPHQENTEPSEKRFRMNSFVTELGGRPPPEADKAFSRHVPDESRSLFHCYISGVEQLDRAAVVPRATSLDGGVHLQEALRGPGLGEDDLNGLLKFNIPNFVNTDPGPSLGEDDHLISGAPIRLENRPGSRASHTVLD</sequence>
<dbReference type="Bgee" id="ENSOANG00000029661">
    <property type="expression patterns" value="Expressed in cerebellum and 5 other cell types or tissues"/>
</dbReference>
<dbReference type="FunCoup" id="K7EA08">
    <property type="interactions" value="457"/>
</dbReference>
<proteinExistence type="inferred from homology"/>
<dbReference type="STRING" id="9258.ENSOANP00000030365"/>
<dbReference type="PANTHER" id="PTHR28675">
    <property type="entry name" value="MELANOCORTIN-2 RECEPTOR ACCESSORY PROTEIN 2"/>
    <property type="match status" value="1"/>
</dbReference>
<keyword evidence="5 9" id="KW-0812">Transmembrane</keyword>
<dbReference type="GO" id="GO:0031783">
    <property type="term" value="F:type 5 melanocortin receptor binding"/>
    <property type="evidence" value="ECO:0000318"/>
    <property type="project" value="GO_Central"/>
</dbReference>
<dbReference type="OMA" id="WDYEYYE"/>
<accession>K7EA08</accession>
<evidence type="ECO:0000313" key="11">
    <source>
        <dbReference type="Proteomes" id="UP000002279"/>
    </source>
</evidence>
<dbReference type="GO" id="GO:1903077">
    <property type="term" value="P:negative regulation of protein localization to plasma membrane"/>
    <property type="evidence" value="ECO:0007669"/>
    <property type="project" value="Ensembl"/>
</dbReference>
<dbReference type="GO" id="GO:0005783">
    <property type="term" value="C:endoplasmic reticulum"/>
    <property type="evidence" value="ECO:0000318"/>
    <property type="project" value="GO_Central"/>
</dbReference>
<dbReference type="HOGENOM" id="CLU_203558_0_0_1"/>